<dbReference type="AlphaFoldDB" id="A0A1H5QBN1"/>
<accession>A0A1H5QBN1</accession>
<sequence>MTARGQARAVTRQQGESIPVGAGLAVDTANAAPEAMRRFRCLNPFTFASGWRIPVPGADAFAHSVEGIWQGLKLVDGQTDLAMLHSPARKRPPEHERVNGYDYAGSVFSFGSRTIGLVAARYLIYLPAYLHLLDRLAPESVIREIAGRLQHGHDVHFYDWDANFDIEDDHSSFSHSAVLAAWFGGHLDSLLVRRDRWLTENDATAQSAPLALTRYHGLHAR</sequence>
<dbReference type="InterPro" id="IPR054219">
    <property type="entry name" value="DUF6939"/>
</dbReference>
<gene>
    <name evidence="1" type="ORF">SAMN05421837_102207</name>
</gene>
<dbReference type="RefSeq" id="WP_086683792.1">
    <property type="nucleotide sequence ID" value="NZ_FNUJ01000002.1"/>
</dbReference>
<reference evidence="2" key="1">
    <citation type="submission" date="2016-10" db="EMBL/GenBank/DDBJ databases">
        <authorList>
            <person name="Varghese N."/>
            <person name="Submissions S."/>
        </authorList>
    </citation>
    <scope>NUCLEOTIDE SEQUENCE [LARGE SCALE GENOMIC DNA]</scope>
    <source>
        <strain evidence="2">DSM 44654</strain>
    </source>
</reference>
<evidence type="ECO:0000313" key="1">
    <source>
        <dbReference type="EMBL" id="SEF23490.1"/>
    </source>
</evidence>
<dbReference type="OrthoDB" id="797104at2"/>
<dbReference type="EMBL" id="FNUJ01000002">
    <property type="protein sequence ID" value="SEF23490.1"/>
    <property type="molecule type" value="Genomic_DNA"/>
</dbReference>
<protein>
    <submittedName>
        <fullName evidence="1">Uncharacterized protein</fullName>
    </submittedName>
</protein>
<name>A0A1H5QBN1_9PSEU</name>
<keyword evidence="2" id="KW-1185">Reference proteome</keyword>
<dbReference type="STRING" id="218821.SAMN05421837_102207"/>
<proteinExistence type="predicted"/>
<evidence type="ECO:0000313" key="2">
    <source>
        <dbReference type="Proteomes" id="UP000198878"/>
    </source>
</evidence>
<dbReference type="Proteomes" id="UP000198878">
    <property type="component" value="Unassembled WGS sequence"/>
</dbReference>
<dbReference type="Pfam" id="PF22075">
    <property type="entry name" value="DUF6939"/>
    <property type="match status" value="1"/>
</dbReference>
<organism evidence="1 2">
    <name type="scientific">Amycolatopsis pretoriensis</name>
    <dbReference type="NCBI Taxonomy" id="218821"/>
    <lineage>
        <taxon>Bacteria</taxon>
        <taxon>Bacillati</taxon>
        <taxon>Actinomycetota</taxon>
        <taxon>Actinomycetes</taxon>
        <taxon>Pseudonocardiales</taxon>
        <taxon>Pseudonocardiaceae</taxon>
        <taxon>Amycolatopsis</taxon>
    </lineage>
</organism>